<comment type="caution">
    <text evidence="3">The sequence shown here is derived from an EMBL/GenBank/DDBJ whole genome shotgun (WGS) entry which is preliminary data.</text>
</comment>
<evidence type="ECO:0000313" key="4">
    <source>
        <dbReference type="Proteomes" id="UP000656881"/>
    </source>
</evidence>
<evidence type="ECO:0000259" key="2">
    <source>
        <dbReference type="Pfam" id="PF00668"/>
    </source>
</evidence>
<dbReference type="InterPro" id="IPR023213">
    <property type="entry name" value="CAT-like_dom_sf"/>
</dbReference>
<evidence type="ECO:0000256" key="1">
    <source>
        <dbReference type="SAM" id="MobiDB-lite"/>
    </source>
</evidence>
<sequence>MRMTDIERCEIRPGRLVEWTLHPTTVTAAEALPDDARPPAYVQESHIRTARTVREDGLFVPTWLGTAFDMPGPVDLDVLQGALQTWMLRHETLRSGFRWADDEMRRFTLTADDVALHREDVGEFTDAAALTRYLRDRFDVAADALTWPNFLFTAVVRDDGTSVYAAFDHSNVDSYSLCRITDEIHELYAAGLEGRTVAAEPVASYVDFCASERTDADLIDDTHDIVARWREFIQRCDGKLPNFPVDLGLDPEGPLPEQKFLHEMLVDDADAAAFEAHCRPYGGSLVGIVAAVALAAREISGLEVYRTVVPFHTRIKSRWADSVGWYVGGAPIEIPVARTTDFDSVLRMVRAALREARPLSRMPIARVLALLGNDFRPTSPDLYSIVSYVDSRGIAGSERWQDLKAYGLIRVSYGDQVCAWVTRIQEGLQFACRHPDTDQAYKNMRVCMELLRERVVGVGRSGASTAGAVGAVGRVPGQMSQTGQMGQSGRSGQSGRVPGQQVVR</sequence>
<protein>
    <recommendedName>
        <fullName evidence="2">Condensation domain-containing protein</fullName>
    </recommendedName>
</protein>
<dbReference type="InterPro" id="IPR001242">
    <property type="entry name" value="Condensation_dom"/>
</dbReference>
<name>A0ABQ2LSN8_9ACTN</name>
<dbReference type="Gene3D" id="3.30.559.30">
    <property type="entry name" value="Nonribosomal peptide synthetase, condensation domain"/>
    <property type="match status" value="1"/>
</dbReference>
<dbReference type="Gene3D" id="3.30.559.10">
    <property type="entry name" value="Chloramphenicol acetyltransferase-like domain"/>
    <property type="match status" value="1"/>
</dbReference>
<dbReference type="SUPFAM" id="SSF52777">
    <property type="entry name" value="CoA-dependent acyltransferases"/>
    <property type="match status" value="2"/>
</dbReference>
<feature type="domain" description="Condensation" evidence="2">
    <location>
        <begin position="67"/>
        <end position="368"/>
    </location>
</feature>
<dbReference type="Proteomes" id="UP000656881">
    <property type="component" value="Unassembled WGS sequence"/>
</dbReference>
<organism evidence="3 4">
    <name type="scientific">Streptomyces lasiicapitis</name>
    <dbReference type="NCBI Taxonomy" id="1923961"/>
    <lineage>
        <taxon>Bacteria</taxon>
        <taxon>Bacillati</taxon>
        <taxon>Actinomycetota</taxon>
        <taxon>Actinomycetes</taxon>
        <taxon>Kitasatosporales</taxon>
        <taxon>Streptomycetaceae</taxon>
        <taxon>Streptomyces</taxon>
    </lineage>
</organism>
<keyword evidence="4" id="KW-1185">Reference proteome</keyword>
<evidence type="ECO:0000313" key="3">
    <source>
        <dbReference type="EMBL" id="GGO42839.1"/>
    </source>
</evidence>
<reference evidence="4" key="1">
    <citation type="journal article" date="2019" name="Int. J. Syst. Evol. Microbiol.">
        <title>The Global Catalogue of Microorganisms (GCM) 10K type strain sequencing project: providing services to taxonomists for standard genome sequencing and annotation.</title>
        <authorList>
            <consortium name="The Broad Institute Genomics Platform"/>
            <consortium name="The Broad Institute Genome Sequencing Center for Infectious Disease"/>
            <person name="Wu L."/>
            <person name="Ma J."/>
        </authorList>
    </citation>
    <scope>NUCLEOTIDE SEQUENCE [LARGE SCALE GENOMIC DNA]</scope>
    <source>
        <strain evidence="4">CGMCC 4.7349</strain>
    </source>
</reference>
<dbReference type="EMBL" id="BMNG01000005">
    <property type="protein sequence ID" value="GGO42839.1"/>
    <property type="molecule type" value="Genomic_DNA"/>
</dbReference>
<feature type="region of interest" description="Disordered" evidence="1">
    <location>
        <begin position="474"/>
        <end position="504"/>
    </location>
</feature>
<proteinExistence type="predicted"/>
<gene>
    <name evidence="3" type="ORF">GCM10012286_25250</name>
</gene>
<accession>A0ABQ2LSN8</accession>
<dbReference type="Pfam" id="PF00668">
    <property type="entry name" value="Condensation"/>
    <property type="match status" value="1"/>
</dbReference>